<reference evidence="2 3" key="1">
    <citation type="journal article" date="2015" name="Nature">
        <title>rRNA introns, odd ribosomes, and small enigmatic genomes across a large radiation of phyla.</title>
        <authorList>
            <person name="Brown C.T."/>
            <person name="Hug L.A."/>
            <person name="Thomas B.C."/>
            <person name="Sharon I."/>
            <person name="Castelle C.J."/>
            <person name="Singh A."/>
            <person name="Wilkins M.J."/>
            <person name="Williams K.H."/>
            <person name="Banfield J.F."/>
        </authorList>
    </citation>
    <scope>NUCLEOTIDE SEQUENCE [LARGE SCALE GENOMIC DNA]</scope>
</reference>
<evidence type="ECO:0008006" key="4">
    <source>
        <dbReference type="Google" id="ProtNLM"/>
    </source>
</evidence>
<dbReference type="Gene3D" id="3.30.420.40">
    <property type="match status" value="2"/>
</dbReference>
<evidence type="ECO:0000313" key="2">
    <source>
        <dbReference type="EMBL" id="KKW07893.1"/>
    </source>
</evidence>
<dbReference type="AlphaFoldDB" id="A0A0G1VN40"/>
<evidence type="ECO:0000313" key="3">
    <source>
        <dbReference type="Proteomes" id="UP000034589"/>
    </source>
</evidence>
<sequence>MNYMKIAFDIGGTSMRVAPVLSDGIGKEKKYPTPQDPKEGIAMLVQLALDVAAGERIEAVAGGIRGAVVNGVFLLDKILPQWEGTNLVTGISEALDAPVQIVHDTALIGLGEVHYGAGRGSKICAYITVSTGVGGDRIVDGRIDRSTYNPEIGRQLIDGVELEDLVSGTAVEKKFGIHPKELDSLEERNKLADILAIGLYNTVVHWSPDTIVLGGSMIVGVNPIPLSRVRESFTKLLTMYPEVPVIEMAELGDSGGLYGGRALLS</sequence>
<dbReference type="InterPro" id="IPR000600">
    <property type="entry name" value="ROK"/>
</dbReference>
<protein>
    <recommendedName>
        <fullName evidence="4">ROK family protein</fullName>
    </recommendedName>
</protein>
<dbReference type="EMBL" id="LCPV01000005">
    <property type="protein sequence ID" value="KKW07893.1"/>
    <property type="molecule type" value="Genomic_DNA"/>
</dbReference>
<accession>A0A0G1VN40</accession>
<evidence type="ECO:0000256" key="1">
    <source>
        <dbReference type="ARBA" id="ARBA00006479"/>
    </source>
</evidence>
<gene>
    <name evidence="2" type="ORF">UY39_C0005G0006</name>
</gene>
<dbReference type="Proteomes" id="UP000034589">
    <property type="component" value="Unassembled WGS sequence"/>
</dbReference>
<organism evidence="2 3">
    <name type="scientific">Candidatus Kaiserbacteria bacterium GW2011_GWC2_49_12</name>
    <dbReference type="NCBI Taxonomy" id="1618675"/>
    <lineage>
        <taxon>Bacteria</taxon>
        <taxon>Candidatus Kaiseribacteriota</taxon>
    </lineage>
</organism>
<dbReference type="PANTHER" id="PTHR18964:SF149">
    <property type="entry name" value="BIFUNCTIONAL UDP-N-ACETYLGLUCOSAMINE 2-EPIMERASE_N-ACETYLMANNOSAMINE KINASE"/>
    <property type="match status" value="1"/>
</dbReference>
<dbReference type="SUPFAM" id="SSF53067">
    <property type="entry name" value="Actin-like ATPase domain"/>
    <property type="match status" value="1"/>
</dbReference>
<name>A0A0G1VN40_9BACT</name>
<comment type="similarity">
    <text evidence="1">Belongs to the ROK (NagC/XylR) family.</text>
</comment>
<comment type="caution">
    <text evidence="2">The sequence shown here is derived from an EMBL/GenBank/DDBJ whole genome shotgun (WGS) entry which is preliminary data.</text>
</comment>
<proteinExistence type="inferred from homology"/>
<dbReference type="Pfam" id="PF00480">
    <property type="entry name" value="ROK"/>
    <property type="match status" value="1"/>
</dbReference>
<dbReference type="PANTHER" id="PTHR18964">
    <property type="entry name" value="ROK (REPRESSOR, ORF, KINASE) FAMILY"/>
    <property type="match status" value="1"/>
</dbReference>
<dbReference type="InterPro" id="IPR043129">
    <property type="entry name" value="ATPase_NBD"/>
</dbReference>